<dbReference type="PATRIC" id="fig|272123.3.peg.1616"/>
<dbReference type="EMBL" id="CP003659">
    <property type="protein sequence ID" value="AFZ56990.1"/>
    <property type="molecule type" value="Genomic_DNA"/>
</dbReference>
<dbReference type="HOGENOM" id="CLU_3264796_0_0_3"/>
<proteinExistence type="predicted"/>
<keyword evidence="2" id="KW-1185">Reference proteome</keyword>
<reference evidence="2" key="1">
    <citation type="journal article" date="2013" name="Proc. Natl. Acad. Sci. U.S.A.">
        <title>Improving the coverage of the cyanobacterial phylum using diversity-driven genome sequencing.</title>
        <authorList>
            <person name="Shih P.M."/>
            <person name="Wu D."/>
            <person name="Latifi A."/>
            <person name="Axen S.D."/>
            <person name="Fewer D.P."/>
            <person name="Talla E."/>
            <person name="Calteau A."/>
            <person name="Cai F."/>
            <person name="Tandeau de Marsac N."/>
            <person name="Rippka R."/>
            <person name="Herdman M."/>
            <person name="Sivonen K."/>
            <person name="Coursin T."/>
            <person name="Laurent T."/>
            <person name="Goodwin L."/>
            <person name="Nolan M."/>
            <person name="Davenport K.W."/>
            <person name="Han C.S."/>
            <person name="Rubin E.M."/>
            <person name="Eisen J.A."/>
            <person name="Woyke T."/>
            <person name="Gugger M."/>
            <person name="Kerfeld C.A."/>
        </authorList>
    </citation>
    <scope>NUCLEOTIDE SEQUENCE [LARGE SCALE GENOMIC DNA]</scope>
    <source>
        <strain evidence="2">ATCC 27899 / PCC 7122</strain>
    </source>
</reference>
<sequence length="41" mass="4922">MDEEKILIQTPLCIHKKYKEFFSESLAPQLHEHQVKESPRL</sequence>
<dbReference type="Proteomes" id="UP000010474">
    <property type="component" value="Chromosome"/>
</dbReference>
<name>K9ZF44_ANACC</name>
<dbReference type="KEGG" id="acy:Anacy_1481"/>
<accession>K9ZF44</accession>
<evidence type="ECO:0000313" key="1">
    <source>
        <dbReference type="EMBL" id="AFZ56990.1"/>
    </source>
</evidence>
<dbReference type="AlphaFoldDB" id="K9ZF44"/>
<organism evidence="1 2">
    <name type="scientific">Anabaena cylindrica (strain ATCC 27899 / PCC 7122)</name>
    <dbReference type="NCBI Taxonomy" id="272123"/>
    <lineage>
        <taxon>Bacteria</taxon>
        <taxon>Bacillati</taxon>
        <taxon>Cyanobacteriota</taxon>
        <taxon>Cyanophyceae</taxon>
        <taxon>Nostocales</taxon>
        <taxon>Nostocaceae</taxon>
        <taxon>Anabaena</taxon>
    </lineage>
</organism>
<evidence type="ECO:0000313" key="2">
    <source>
        <dbReference type="Proteomes" id="UP000010474"/>
    </source>
</evidence>
<gene>
    <name evidence="1" type="ordered locus">Anacy_1481</name>
</gene>
<protein>
    <submittedName>
        <fullName evidence="1">Uncharacterized protein</fullName>
    </submittedName>
</protein>